<dbReference type="InterPro" id="IPR000719">
    <property type="entry name" value="Prot_kinase_dom"/>
</dbReference>
<feature type="compositionally biased region" description="Basic and acidic residues" evidence="6">
    <location>
        <begin position="415"/>
        <end position="428"/>
    </location>
</feature>
<feature type="transmembrane region" description="Helical" evidence="7">
    <location>
        <begin position="603"/>
        <end position="625"/>
    </location>
</feature>
<evidence type="ECO:0000256" key="7">
    <source>
        <dbReference type="SAM" id="Phobius"/>
    </source>
</evidence>
<feature type="region of interest" description="Disordered" evidence="6">
    <location>
        <begin position="1"/>
        <end position="20"/>
    </location>
</feature>
<feature type="transmembrane region" description="Helical" evidence="7">
    <location>
        <begin position="458"/>
        <end position="484"/>
    </location>
</feature>
<dbReference type="EMBL" id="RBXT01000001">
    <property type="protein sequence ID" value="RKT76836.1"/>
    <property type="molecule type" value="Genomic_DNA"/>
</dbReference>
<dbReference type="GO" id="GO:0004674">
    <property type="term" value="F:protein serine/threonine kinase activity"/>
    <property type="evidence" value="ECO:0007669"/>
    <property type="project" value="UniProtKB-KW"/>
</dbReference>
<protein>
    <submittedName>
        <fullName evidence="9">Serine/threonine protein kinase</fullName>
    </submittedName>
</protein>
<evidence type="ECO:0000256" key="2">
    <source>
        <dbReference type="ARBA" id="ARBA00022741"/>
    </source>
</evidence>
<evidence type="ECO:0000259" key="8">
    <source>
        <dbReference type="PROSITE" id="PS50011"/>
    </source>
</evidence>
<feature type="domain" description="Protein kinase" evidence="8">
    <location>
        <begin position="60"/>
        <end position="312"/>
    </location>
</feature>
<keyword evidence="4 5" id="KW-0067">ATP-binding</keyword>
<dbReference type="Pfam" id="PF00069">
    <property type="entry name" value="Pkinase"/>
    <property type="match status" value="1"/>
</dbReference>
<keyword evidence="2 5" id="KW-0547">Nucleotide-binding</keyword>
<keyword evidence="9" id="KW-0723">Serine/threonine-protein kinase</keyword>
<feature type="transmembrane region" description="Helical" evidence="7">
    <location>
        <begin position="565"/>
        <end position="583"/>
    </location>
</feature>
<keyword evidence="1" id="KW-0808">Transferase</keyword>
<keyword evidence="7" id="KW-0472">Membrane</keyword>
<dbReference type="PANTHER" id="PTHR43289">
    <property type="entry name" value="MITOGEN-ACTIVATED PROTEIN KINASE KINASE KINASE 20-RELATED"/>
    <property type="match status" value="1"/>
</dbReference>
<evidence type="ECO:0000256" key="5">
    <source>
        <dbReference type="PROSITE-ProRule" id="PRU10141"/>
    </source>
</evidence>
<accession>A0A495XVL3</accession>
<sequence length="643" mass="67644">MHEADKSGTRRARCAGTAGGVNYRCPMPAHDRTEWVPTPSGAALTGSGDPYPRHERLGPYRLIEEIGEGGMGVVHLALDPRGRAVAIKVLRAHVAHDSDARTRLGREVETLSRIRDPRVASVIDADVMGPRPYIVTRYVPGTALDEAVEQGGPLRPDALLRLARGTAEAIRSIHACSVVHRDIKPGNVLLEDGEPVLIDFGIAHLQDDVRHTVGGLVMGTPGYLSPELVEGARISDATDWWGWAATITYAAAGRPPFGRGRMDAVLSRVRAGEVDLAGVDPRLAPLLQASLSPRPERRPHADEVIDALERFAHGEDATVGHARSHVGTDDWDATEVVQVEPPPAGSTQVLTGRSTNVMPAVPAAVPAAVQPAVQSAPSAPVPPPTWEDLPPSVPASAHDPSEGGPQHRWGSLARRQRDDQDARDDRGVDPPVDGSADLLTPPRREGDPRIGLPMRTGLLAGVATGWLGALAAWPGVALLLLLLWSVVARATDRTVTGLVLRRYENGRRRSDVPWALGLSPWHVVLSAVATVVGLVLPLAVALAGVFASALLLAGAQGGELQPGDPLTLAVGGGLGLLMAWWGPAGSSLRRGSRSITRVLVPEGVGTTVAGVVLVGFGLVAAVAAVRHGTAFDWTPWTGNPLGG</sequence>
<evidence type="ECO:0000256" key="4">
    <source>
        <dbReference type="ARBA" id="ARBA00022840"/>
    </source>
</evidence>
<dbReference type="PROSITE" id="PS50011">
    <property type="entry name" value="PROTEIN_KINASE_DOM"/>
    <property type="match status" value="1"/>
</dbReference>
<dbReference type="InterPro" id="IPR017441">
    <property type="entry name" value="Protein_kinase_ATP_BS"/>
</dbReference>
<dbReference type="SUPFAM" id="SSF56112">
    <property type="entry name" value="Protein kinase-like (PK-like)"/>
    <property type="match status" value="1"/>
</dbReference>
<dbReference type="Proteomes" id="UP000278440">
    <property type="component" value="Unassembled WGS sequence"/>
</dbReference>
<feature type="binding site" evidence="5">
    <location>
        <position position="88"/>
    </location>
    <ligand>
        <name>ATP</name>
        <dbReference type="ChEBI" id="CHEBI:30616"/>
    </ligand>
</feature>
<reference evidence="9 10" key="1">
    <citation type="submission" date="2018-10" db="EMBL/GenBank/DDBJ databases">
        <title>Sequencing the genomes of 1000 actinobacteria strains.</title>
        <authorList>
            <person name="Klenk H.-P."/>
        </authorList>
    </citation>
    <scope>NUCLEOTIDE SEQUENCE [LARGE SCALE GENOMIC DNA]</scope>
    <source>
        <strain evidence="9 10">DSM 44267</strain>
    </source>
</reference>
<dbReference type="InterPro" id="IPR011009">
    <property type="entry name" value="Kinase-like_dom_sf"/>
</dbReference>
<evidence type="ECO:0000256" key="1">
    <source>
        <dbReference type="ARBA" id="ARBA00022679"/>
    </source>
</evidence>
<dbReference type="SMART" id="SM00220">
    <property type="entry name" value="S_TKc"/>
    <property type="match status" value="1"/>
</dbReference>
<keyword evidence="7" id="KW-1133">Transmembrane helix</keyword>
<dbReference type="InterPro" id="IPR008271">
    <property type="entry name" value="Ser/Thr_kinase_AS"/>
</dbReference>
<evidence type="ECO:0000256" key="3">
    <source>
        <dbReference type="ARBA" id="ARBA00022777"/>
    </source>
</evidence>
<evidence type="ECO:0000313" key="10">
    <source>
        <dbReference type="Proteomes" id="UP000278440"/>
    </source>
</evidence>
<feature type="transmembrane region" description="Helical" evidence="7">
    <location>
        <begin position="523"/>
        <end position="553"/>
    </location>
</feature>
<dbReference type="Gene3D" id="1.10.510.10">
    <property type="entry name" value="Transferase(Phosphotransferase) domain 1"/>
    <property type="match status" value="1"/>
</dbReference>
<comment type="caution">
    <text evidence="9">The sequence shown here is derived from an EMBL/GenBank/DDBJ whole genome shotgun (WGS) entry which is preliminary data.</text>
</comment>
<dbReference type="CDD" id="cd14014">
    <property type="entry name" value="STKc_PknB_like"/>
    <property type="match status" value="1"/>
</dbReference>
<dbReference type="PROSITE" id="PS00107">
    <property type="entry name" value="PROTEIN_KINASE_ATP"/>
    <property type="match status" value="1"/>
</dbReference>
<keyword evidence="7" id="KW-0812">Transmembrane</keyword>
<organism evidence="9 10">
    <name type="scientific">Terracoccus luteus</name>
    <dbReference type="NCBI Taxonomy" id="53356"/>
    <lineage>
        <taxon>Bacteria</taxon>
        <taxon>Bacillati</taxon>
        <taxon>Actinomycetota</taxon>
        <taxon>Actinomycetes</taxon>
        <taxon>Micrococcales</taxon>
        <taxon>Intrasporangiaceae</taxon>
        <taxon>Terracoccus</taxon>
    </lineage>
</organism>
<proteinExistence type="predicted"/>
<dbReference type="PROSITE" id="PS00108">
    <property type="entry name" value="PROTEIN_KINASE_ST"/>
    <property type="match status" value="1"/>
</dbReference>
<feature type="region of interest" description="Disordered" evidence="6">
    <location>
        <begin position="374"/>
        <end position="451"/>
    </location>
</feature>
<keyword evidence="10" id="KW-1185">Reference proteome</keyword>
<evidence type="ECO:0000256" key="6">
    <source>
        <dbReference type="SAM" id="MobiDB-lite"/>
    </source>
</evidence>
<dbReference type="Gene3D" id="3.30.200.20">
    <property type="entry name" value="Phosphorylase Kinase, domain 1"/>
    <property type="match status" value="1"/>
</dbReference>
<dbReference type="AlphaFoldDB" id="A0A495XVL3"/>
<dbReference type="GO" id="GO:0005524">
    <property type="term" value="F:ATP binding"/>
    <property type="evidence" value="ECO:0007669"/>
    <property type="project" value="UniProtKB-UniRule"/>
</dbReference>
<evidence type="ECO:0000313" key="9">
    <source>
        <dbReference type="EMBL" id="RKT76836.1"/>
    </source>
</evidence>
<dbReference type="PANTHER" id="PTHR43289:SF34">
    <property type="entry name" value="SERINE_THREONINE-PROTEIN KINASE YBDM-RELATED"/>
    <property type="match status" value="1"/>
</dbReference>
<name>A0A495XVL3_9MICO</name>
<gene>
    <name evidence="9" type="ORF">DFJ68_0237</name>
</gene>
<keyword evidence="3 9" id="KW-0418">Kinase</keyword>